<keyword evidence="3" id="KW-1185">Reference proteome</keyword>
<dbReference type="InParanoid" id="A0A0D0EBT3"/>
<name>A0A0D0EBT3_9AGAM</name>
<accession>A0A0D0EBT3</accession>
<evidence type="ECO:0000313" key="2">
    <source>
        <dbReference type="EMBL" id="KIK98170.1"/>
    </source>
</evidence>
<feature type="region of interest" description="Disordered" evidence="1">
    <location>
        <begin position="1"/>
        <end position="43"/>
    </location>
</feature>
<reference evidence="3" key="2">
    <citation type="submission" date="2015-01" db="EMBL/GenBank/DDBJ databases">
        <title>Evolutionary Origins and Diversification of the Mycorrhizal Mutualists.</title>
        <authorList>
            <consortium name="DOE Joint Genome Institute"/>
            <consortium name="Mycorrhizal Genomics Consortium"/>
            <person name="Kohler A."/>
            <person name="Kuo A."/>
            <person name="Nagy L.G."/>
            <person name="Floudas D."/>
            <person name="Copeland A."/>
            <person name="Barry K.W."/>
            <person name="Cichocki N."/>
            <person name="Veneault-Fourrey C."/>
            <person name="LaButti K."/>
            <person name="Lindquist E.A."/>
            <person name="Lipzen A."/>
            <person name="Lundell T."/>
            <person name="Morin E."/>
            <person name="Murat C."/>
            <person name="Riley R."/>
            <person name="Ohm R."/>
            <person name="Sun H."/>
            <person name="Tunlid A."/>
            <person name="Henrissat B."/>
            <person name="Grigoriev I.V."/>
            <person name="Hibbett D.S."/>
            <person name="Martin F."/>
        </authorList>
    </citation>
    <scope>NUCLEOTIDE SEQUENCE [LARGE SCALE GENOMIC DNA]</scope>
    <source>
        <strain evidence="3">Ve08.2h10</strain>
    </source>
</reference>
<reference evidence="2 3" key="1">
    <citation type="submission" date="2014-04" db="EMBL/GenBank/DDBJ databases">
        <authorList>
            <consortium name="DOE Joint Genome Institute"/>
            <person name="Kuo A."/>
            <person name="Kohler A."/>
            <person name="Jargeat P."/>
            <person name="Nagy L.G."/>
            <person name="Floudas D."/>
            <person name="Copeland A."/>
            <person name="Barry K.W."/>
            <person name="Cichocki N."/>
            <person name="Veneault-Fourrey C."/>
            <person name="LaButti K."/>
            <person name="Lindquist E.A."/>
            <person name="Lipzen A."/>
            <person name="Lundell T."/>
            <person name="Morin E."/>
            <person name="Murat C."/>
            <person name="Sun H."/>
            <person name="Tunlid A."/>
            <person name="Henrissat B."/>
            <person name="Grigoriev I.V."/>
            <person name="Hibbett D.S."/>
            <person name="Martin F."/>
            <person name="Nordberg H.P."/>
            <person name="Cantor M.N."/>
            <person name="Hua S.X."/>
        </authorList>
    </citation>
    <scope>NUCLEOTIDE SEQUENCE [LARGE SCALE GENOMIC DNA]</scope>
    <source>
        <strain evidence="2 3">Ve08.2h10</strain>
    </source>
</reference>
<organism evidence="2 3">
    <name type="scientific">Paxillus rubicundulus Ve08.2h10</name>
    <dbReference type="NCBI Taxonomy" id="930991"/>
    <lineage>
        <taxon>Eukaryota</taxon>
        <taxon>Fungi</taxon>
        <taxon>Dikarya</taxon>
        <taxon>Basidiomycota</taxon>
        <taxon>Agaricomycotina</taxon>
        <taxon>Agaricomycetes</taxon>
        <taxon>Agaricomycetidae</taxon>
        <taxon>Boletales</taxon>
        <taxon>Paxilineae</taxon>
        <taxon>Paxillaceae</taxon>
        <taxon>Paxillus</taxon>
    </lineage>
</organism>
<protein>
    <submittedName>
        <fullName evidence="2">Uncharacterized protein</fullName>
    </submittedName>
</protein>
<dbReference type="AlphaFoldDB" id="A0A0D0EBT3"/>
<sequence>MACGTPPTSQTATRTRRPNGNSSALPPTRSMAASQIPSSVTQTARTHLKSSLYNSEVLNSPLPKWYTPIQLDPKRRAPECPNVSNNAVRAHCLVCMPNDPLTPNYQRVQPTT</sequence>
<gene>
    <name evidence="2" type="ORF">PAXRUDRAFT_824132</name>
</gene>
<dbReference type="EMBL" id="KN824903">
    <property type="protein sequence ID" value="KIK98170.1"/>
    <property type="molecule type" value="Genomic_DNA"/>
</dbReference>
<evidence type="ECO:0000256" key="1">
    <source>
        <dbReference type="SAM" id="MobiDB-lite"/>
    </source>
</evidence>
<evidence type="ECO:0000313" key="3">
    <source>
        <dbReference type="Proteomes" id="UP000054538"/>
    </source>
</evidence>
<dbReference type="HOGENOM" id="CLU_2146696_0_0_1"/>
<proteinExistence type="predicted"/>
<dbReference type="Proteomes" id="UP000054538">
    <property type="component" value="Unassembled WGS sequence"/>
</dbReference>